<feature type="signal peptide" evidence="9">
    <location>
        <begin position="1"/>
        <end position="17"/>
    </location>
</feature>
<feature type="chain" id="PRO_5022138270" description="Peptidoglycan-associated lipoprotein" evidence="9">
    <location>
        <begin position="18"/>
        <end position="181"/>
    </location>
</feature>
<evidence type="ECO:0000313" key="12">
    <source>
        <dbReference type="Proteomes" id="UP000320582"/>
    </source>
</evidence>
<evidence type="ECO:0000256" key="6">
    <source>
        <dbReference type="ARBA" id="ARBA00023288"/>
    </source>
</evidence>
<evidence type="ECO:0000256" key="4">
    <source>
        <dbReference type="ARBA" id="ARBA00023139"/>
    </source>
</evidence>
<dbReference type="OrthoDB" id="9809164at2"/>
<dbReference type="Gene3D" id="3.30.1330.60">
    <property type="entry name" value="OmpA-like domain"/>
    <property type="match status" value="1"/>
</dbReference>
<dbReference type="PANTHER" id="PTHR30329">
    <property type="entry name" value="STATOR ELEMENT OF FLAGELLAR MOTOR COMPLEX"/>
    <property type="match status" value="1"/>
</dbReference>
<accession>A0A543KC09</accession>
<comment type="subcellular location">
    <subcellularLocation>
        <location evidence="8">Cell outer membrane</location>
        <topology evidence="8">Lipid-anchor</topology>
    </subcellularLocation>
</comment>
<dbReference type="InterPro" id="IPR006690">
    <property type="entry name" value="OMPA-like_CS"/>
</dbReference>
<dbReference type="InterPro" id="IPR006664">
    <property type="entry name" value="OMP_bac"/>
</dbReference>
<comment type="similarity">
    <text evidence="8">Belongs to the Pal lipoprotein family.</text>
</comment>
<evidence type="ECO:0000256" key="5">
    <source>
        <dbReference type="ARBA" id="ARBA00023237"/>
    </source>
</evidence>
<evidence type="ECO:0000256" key="3">
    <source>
        <dbReference type="ARBA" id="ARBA00023136"/>
    </source>
</evidence>
<dbReference type="PROSITE" id="PS51257">
    <property type="entry name" value="PROKAR_LIPOPROTEIN"/>
    <property type="match status" value="1"/>
</dbReference>
<comment type="caution">
    <text evidence="11">The sequence shown here is derived from an EMBL/GenBank/DDBJ whole genome shotgun (WGS) entry which is preliminary data.</text>
</comment>
<dbReference type="PRINTS" id="PR01021">
    <property type="entry name" value="OMPADOMAIN"/>
</dbReference>
<proteinExistence type="inferred from homology"/>
<dbReference type="PROSITE" id="PS51123">
    <property type="entry name" value="OMPA_2"/>
    <property type="match status" value="1"/>
</dbReference>
<dbReference type="NCBIfam" id="TIGR02802">
    <property type="entry name" value="Pal_lipo"/>
    <property type="match status" value="1"/>
</dbReference>
<evidence type="ECO:0000256" key="8">
    <source>
        <dbReference type="HAMAP-Rule" id="MF_02204"/>
    </source>
</evidence>
<dbReference type="HAMAP" id="MF_02204">
    <property type="entry name" value="Pal"/>
    <property type="match status" value="1"/>
</dbReference>
<keyword evidence="2 8" id="KW-0732">Signal</keyword>
<dbReference type="InterPro" id="IPR039001">
    <property type="entry name" value="Pal"/>
</dbReference>
<sequence>MTLTSKILLVLATLALAACNNPRGGGTFGGGGADGFGGNGGGFNDGGIQTGNLGDPNDPNSIAHFQQRIGDRVFFTVDSSSLNEEARSTLNGQARWLTSNPQYTIVIEGHADERGTREYNVALGERRANAVMQYLVSQGISANRLRTVSYGKERPVEACAAQRCWDVNRRSVTAVSGARTS</sequence>
<evidence type="ECO:0000256" key="1">
    <source>
        <dbReference type="ARBA" id="ARBA00022618"/>
    </source>
</evidence>
<comment type="function">
    <text evidence="8">Part of the Tol-Pal system, which plays a role in outer membrane invagination during cell division and is important for maintaining outer membrane integrity.</text>
</comment>
<keyword evidence="1 8" id="KW-0132">Cell division</keyword>
<evidence type="ECO:0000313" key="11">
    <source>
        <dbReference type="EMBL" id="TQM92631.1"/>
    </source>
</evidence>
<keyword evidence="7 8" id="KW-0131">Cell cycle</keyword>
<dbReference type="Proteomes" id="UP000320582">
    <property type="component" value="Unassembled WGS sequence"/>
</dbReference>
<keyword evidence="6 8" id="KW-0449">Lipoprotein</keyword>
<dbReference type="InterPro" id="IPR036737">
    <property type="entry name" value="OmpA-like_sf"/>
</dbReference>
<evidence type="ECO:0000256" key="9">
    <source>
        <dbReference type="SAM" id="SignalP"/>
    </source>
</evidence>
<name>A0A543KC09_9RHOB</name>
<dbReference type="Pfam" id="PF00691">
    <property type="entry name" value="OmpA"/>
    <property type="match status" value="1"/>
</dbReference>
<gene>
    <name evidence="8" type="primary">pal</name>
    <name evidence="11" type="ORF">BD293_1242</name>
</gene>
<dbReference type="GO" id="GO:0009279">
    <property type="term" value="C:cell outer membrane"/>
    <property type="evidence" value="ECO:0007669"/>
    <property type="project" value="UniProtKB-SubCell"/>
</dbReference>
<evidence type="ECO:0000256" key="2">
    <source>
        <dbReference type="ARBA" id="ARBA00022729"/>
    </source>
</evidence>
<dbReference type="CDD" id="cd07185">
    <property type="entry name" value="OmpA_C-like"/>
    <property type="match status" value="1"/>
</dbReference>
<dbReference type="InterPro" id="IPR014169">
    <property type="entry name" value="Pal_lipo_C"/>
</dbReference>
<dbReference type="InterPro" id="IPR006665">
    <property type="entry name" value="OmpA-like"/>
</dbReference>
<evidence type="ECO:0000259" key="10">
    <source>
        <dbReference type="PROSITE" id="PS51123"/>
    </source>
</evidence>
<dbReference type="PROSITE" id="PS01068">
    <property type="entry name" value="OMPA_1"/>
    <property type="match status" value="1"/>
</dbReference>
<feature type="domain" description="OmpA-like" evidence="10">
    <location>
        <begin position="62"/>
        <end position="179"/>
    </location>
</feature>
<organism evidence="11 12">
    <name type="scientific">Roseinatronobacter monicus</name>
    <dbReference type="NCBI Taxonomy" id="393481"/>
    <lineage>
        <taxon>Bacteria</taxon>
        <taxon>Pseudomonadati</taxon>
        <taxon>Pseudomonadota</taxon>
        <taxon>Alphaproteobacteria</taxon>
        <taxon>Rhodobacterales</taxon>
        <taxon>Paracoccaceae</taxon>
        <taxon>Roseinatronobacter</taxon>
    </lineage>
</organism>
<dbReference type="RefSeq" id="WP_142080305.1">
    <property type="nucleotide sequence ID" value="NZ_JBOFFA010000017.1"/>
</dbReference>
<keyword evidence="12" id="KW-1185">Reference proteome</keyword>
<dbReference type="SUPFAM" id="SSF103088">
    <property type="entry name" value="OmpA-like"/>
    <property type="match status" value="1"/>
</dbReference>
<protein>
    <recommendedName>
        <fullName evidence="8">Peptidoglycan-associated lipoprotein</fullName>
        <shortName evidence="8">PAL</shortName>
    </recommendedName>
</protein>
<keyword evidence="3 8" id="KW-0472">Membrane</keyword>
<dbReference type="PANTHER" id="PTHR30329:SF21">
    <property type="entry name" value="LIPOPROTEIN YIAD-RELATED"/>
    <property type="match status" value="1"/>
</dbReference>
<dbReference type="AlphaFoldDB" id="A0A543KC09"/>
<dbReference type="EMBL" id="VFPT01000001">
    <property type="protein sequence ID" value="TQM92631.1"/>
    <property type="molecule type" value="Genomic_DNA"/>
</dbReference>
<reference evidence="11 12" key="1">
    <citation type="submission" date="2019-06" db="EMBL/GenBank/DDBJ databases">
        <title>Genomic Encyclopedia of Archaeal and Bacterial Type Strains, Phase II (KMG-II): from individual species to whole genera.</title>
        <authorList>
            <person name="Goeker M."/>
        </authorList>
    </citation>
    <scope>NUCLEOTIDE SEQUENCE [LARGE SCALE GENOMIC DNA]</scope>
    <source>
        <strain evidence="11 12">DSM 18423</strain>
    </source>
</reference>
<dbReference type="GO" id="GO:0051301">
    <property type="term" value="P:cell division"/>
    <property type="evidence" value="ECO:0007669"/>
    <property type="project" value="UniProtKB-UniRule"/>
</dbReference>
<evidence type="ECO:0000256" key="7">
    <source>
        <dbReference type="ARBA" id="ARBA00023306"/>
    </source>
</evidence>
<keyword evidence="5 8" id="KW-0998">Cell outer membrane</keyword>
<keyword evidence="4 8" id="KW-0564">Palmitate</keyword>
<comment type="subunit">
    <text evidence="8">The Tol-Pal system is composed of five core proteins: the inner membrane proteins TolA, TolQ and TolR, the periplasmic protein TolB and the outer membrane protein Pal. They form a network linking the inner and outer membranes and the peptidoglycan layer.</text>
</comment>
<dbReference type="InterPro" id="IPR050330">
    <property type="entry name" value="Bact_OuterMem_StrucFunc"/>
</dbReference>